<keyword evidence="2 5" id="KW-0812">Transmembrane</keyword>
<evidence type="ECO:0000313" key="7">
    <source>
        <dbReference type="EMBL" id="MPL93935.1"/>
    </source>
</evidence>
<protein>
    <recommendedName>
        <fullName evidence="6">Yip1 domain-containing protein</fullName>
    </recommendedName>
</protein>
<feature type="transmembrane region" description="Helical" evidence="5">
    <location>
        <begin position="29"/>
        <end position="48"/>
    </location>
</feature>
<organism evidence="7">
    <name type="scientific">bioreactor metagenome</name>
    <dbReference type="NCBI Taxonomy" id="1076179"/>
    <lineage>
        <taxon>unclassified sequences</taxon>
        <taxon>metagenomes</taxon>
        <taxon>ecological metagenomes</taxon>
    </lineage>
</organism>
<comment type="subcellular location">
    <subcellularLocation>
        <location evidence="1">Membrane</location>
        <topology evidence="1">Multi-pass membrane protein</topology>
    </subcellularLocation>
</comment>
<feature type="transmembrane region" description="Helical" evidence="5">
    <location>
        <begin position="94"/>
        <end position="116"/>
    </location>
</feature>
<dbReference type="InterPro" id="IPR006977">
    <property type="entry name" value="Yip1_dom"/>
</dbReference>
<evidence type="ECO:0000256" key="1">
    <source>
        <dbReference type="ARBA" id="ARBA00004141"/>
    </source>
</evidence>
<feature type="transmembrane region" description="Helical" evidence="5">
    <location>
        <begin position="54"/>
        <end position="82"/>
    </location>
</feature>
<comment type="caution">
    <text evidence="7">The sequence shown here is derived from an EMBL/GenBank/DDBJ whole genome shotgun (WGS) entry which is preliminary data.</text>
</comment>
<gene>
    <name evidence="7" type="ORF">SDC9_40083</name>
</gene>
<evidence type="ECO:0000259" key="6">
    <source>
        <dbReference type="Pfam" id="PF04893"/>
    </source>
</evidence>
<feature type="transmembrane region" description="Helical" evidence="5">
    <location>
        <begin position="155"/>
        <end position="180"/>
    </location>
</feature>
<dbReference type="GO" id="GO:0016020">
    <property type="term" value="C:membrane"/>
    <property type="evidence" value="ECO:0007669"/>
    <property type="project" value="UniProtKB-SubCell"/>
</dbReference>
<reference evidence="7" key="1">
    <citation type="submission" date="2019-08" db="EMBL/GenBank/DDBJ databases">
        <authorList>
            <person name="Kucharzyk K."/>
            <person name="Murdoch R.W."/>
            <person name="Higgins S."/>
            <person name="Loffler F."/>
        </authorList>
    </citation>
    <scope>NUCLEOTIDE SEQUENCE</scope>
</reference>
<evidence type="ECO:0000256" key="2">
    <source>
        <dbReference type="ARBA" id="ARBA00022692"/>
    </source>
</evidence>
<evidence type="ECO:0000256" key="3">
    <source>
        <dbReference type="ARBA" id="ARBA00022989"/>
    </source>
</evidence>
<evidence type="ECO:0000256" key="5">
    <source>
        <dbReference type="SAM" id="Phobius"/>
    </source>
</evidence>
<evidence type="ECO:0000256" key="4">
    <source>
        <dbReference type="ARBA" id="ARBA00023136"/>
    </source>
</evidence>
<sequence>MRRKSFDVLFETKTGMAELALNPTLWRSLFYFTISLGSFIGVCTNVIFSQQTLGIRFAVLVGILVIKAVGMTVFGCFLHGLIDAFGGGAGNVRGLLCILGFTALPFLVLTPAALLGVKLGGLWLLLLPLVMVFGGIWCVYLIIRAVEAVYLINFGRAAAIVVFGFSLWLIIFLVPLYMFVRMLALSFF</sequence>
<feature type="domain" description="Yip1" evidence="6">
    <location>
        <begin position="7"/>
        <end position="173"/>
    </location>
</feature>
<dbReference type="EMBL" id="VSSQ01000409">
    <property type="protein sequence ID" value="MPL93935.1"/>
    <property type="molecule type" value="Genomic_DNA"/>
</dbReference>
<accession>A0A644VRC4</accession>
<keyword evidence="3 5" id="KW-1133">Transmembrane helix</keyword>
<dbReference type="AlphaFoldDB" id="A0A644VRC4"/>
<name>A0A644VRC4_9ZZZZ</name>
<dbReference type="Pfam" id="PF04893">
    <property type="entry name" value="Yip1"/>
    <property type="match status" value="1"/>
</dbReference>
<keyword evidence="4 5" id="KW-0472">Membrane</keyword>
<feature type="transmembrane region" description="Helical" evidence="5">
    <location>
        <begin position="122"/>
        <end position="143"/>
    </location>
</feature>
<proteinExistence type="predicted"/>